<dbReference type="Proteomes" id="UP000244069">
    <property type="component" value="Unassembled WGS sequence"/>
</dbReference>
<dbReference type="OrthoDB" id="7444642at2"/>
<proteinExistence type="predicted"/>
<dbReference type="InterPro" id="IPR027417">
    <property type="entry name" value="P-loop_NTPase"/>
</dbReference>
<sequence length="256" mass="28797">MPFFKIDQRLVYYAHVPKCGGSSIAQYIRDRFGPLAFHESGFLSRPEAERWTKSSPQHVDAEVLERLIPLSFFDAVFTIVRHPVKRAVSTYHFQLELEQSILPGTSFSDWLSGLEERHARDTFAFDNHTRPMTEIVPEGATVFHMEHGLDSLVLWFDAVSGRAEGPRAILPENTRGDYVQVSGERVTPSEGDIAAIARIYAADFKRFGYVPDDFAPVAAAPQLDAGFLKARDKALANAASPVGRLRRKVVRRLQRL</sequence>
<dbReference type="SUPFAM" id="SSF52540">
    <property type="entry name" value="P-loop containing nucleoside triphosphate hydrolases"/>
    <property type="match status" value="1"/>
</dbReference>
<keyword evidence="1" id="KW-0808">Transferase</keyword>
<evidence type="ECO:0000313" key="1">
    <source>
        <dbReference type="EMBL" id="PTX42764.1"/>
    </source>
</evidence>
<dbReference type="Gene3D" id="3.40.50.300">
    <property type="entry name" value="P-loop containing nucleotide triphosphate hydrolases"/>
    <property type="match status" value="1"/>
</dbReference>
<dbReference type="InterPro" id="IPR005331">
    <property type="entry name" value="Sulfotransferase"/>
</dbReference>
<dbReference type="GO" id="GO:0008146">
    <property type="term" value="F:sulfotransferase activity"/>
    <property type="evidence" value="ECO:0007669"/>
    <property type="project" value="InterPro"/>
</dbReference>
<comment type="caution">
    <text evidence="1">The sequence shown here is derived from an EMBL/GenBank/DDBJ whole genome shotgun (WGS) entry which is preliminary data.</text>
</comment>
<reference evidence="1 2" key="1">
    <citation type="submission" date="2018-04" db="EMBL/GenBank/DDBJ databases">
        <title>Genomic Encyclopedia of Archaeal and Bacterial Type Strains, Phase II (KMG-II): from individual species to whole genera.</title>
        <authorList>
            <person name="Goeker M."/>
        </authorList>
    </citation>
    <scope>NUCLEOTIDE SEQUENCE [LARGE SCALE GENOMIC DNA]</scope>
    <source>
        <strain evidence="1 2">DSM 29329</strain>
    </source>
</reference>
<keyword evidence="2" id="KW-1185">Reference proteome</keyword>
<gene>
    <name evidence="1" type="ORF">C8N44_12560</name>
</gene>
<dbReference type="RefSeq" id="WP_107978077.1">
    <property type="nucleotide sequence ID" value="NZ_BMEZ01000008.1"/>
</dbReference>
<dbReference type="EMBL" id="QBKN01000025">
    <property type="protein sequence ID" value="PTX42764.1"/>
    <property type="molecule type" value="Genomic_DNA"/>
</dbReference>
<name>A0A2T6AG34_9RHOB</name>
<dbReference type="GO" id="GO:0016020">
    <property type="term" value="C:membrane"/>
    <property type="evidence" value="ECO:0007669"/>
    <property type="project" value="InterPro"/>
</dbReference>
<evidence type="ECO:0000313" key="2">
    <source>
        <dbReference type="Proteomes" id="UP000244069"/>
    </source>
</evidence>
<dbReference type="Pfam" id="PF03567">
    <property type="entry name" value="Sulfotransfer_2"/>
    <property type="match status" value="1"/>
</dbReference>
<accession>A0A2T6AG34</accession>
<organism evidence="1 2">
    <name type="scientific">Allosediminivita pacifica</name>
    <dbReference type="NCBI Taxonomy" id="1267769"/>
    <lineage>
        <taxon>Bacteria</taxon>
        <taxon>Pseudomonadati</taxon>
        <taxon>Pseudomonadota</taxon>
        <taxon>Alphaproteobacteria</taxon>
        <taxon>Rhodobacterales</taxon>
        <taxon>Paracoccaceae</taxon>
        <taxon>Allosediminivita</taxon>
    </lineage>
</organism>
<protein>
    <submittedName>
        <fullName evidence="1">Sulfotransferase family protein</fullName>
    </submittedName>
</protein>
<dbReference type="AlphaFoldDB" id="A0A2T6AG34"/>